<reference evidence="2 3" key="1">
    <citation type="submission" date="2023-04" db="EMBL/GenBank/DDBJ databases">
        <title>The genome sequence of Polyangium sorediatum DSM14670.</title>
        <authorList>
            <person name="Zhang X."/>
        </authorList>
    </citation>
    <scope>NUCLEOTIDE SEQUENCE [LARGE SCALE GENOMIC DNA]</scope>
    <source>
        <strain evidence="2 3">DSM 14670</strain>
    </source>
</reference>
<keyword evidence="1" id="KW-0732">Signal</keyword>
<comment type="caution">
    <text evidence="2">The sequence shown here is derived from an EMBL/GenBank/DDBJ whole genome shotgun (WGS) entry which is preliminary data.</text>
</comment>
<evidence type="ECO:0000256" key="1">
    <source>
        <dbReference type="SAM" id="SignalP"/>
    </source>
</evidence>
<proteinExistence type="predicted"/>
<evidence type="ECO:0000313" key="2">
    <source>
        <dbReference type="EMBL" id="MDI1432362.1"/>
    </source>
</evidence>
<feature type="chain" id="PRO_5047060474" evidence="1">
    <location>
        <begin position="24"/>
        <end position="303"/>
    </location>
</feature>
<accession>A0ABT6NW58</accession>
<name>A0ABT6NW58_9BACT</name>
<organism evidence="2 3">
    <name type="scientific">Polyangium sorediatum</name>
    <dbReference type="NCBI Taxonomy" id="889274"/>
    <lineage>
        <taxon>Bacteria</taxon>
        <taxon>Pseudomonadati</taxon>
        <taxon>Myxococcota</taxon>
        <taxon>Polyangia</taxon>
        <taxon>Polyangiales</taxon>
        <taxon>Polyangiaceae</taxon>
        <taxon>Polyangium</taxon>
    </lineage>
</organism>
<keyword evidence="3" id="KW-1185">Reference proteome</keyword>
<dbReference type="RefSeq" id="WP_284720825.1">
    <property type="nucleotide sequence ID" value="NZ_JARZHI010000020.1"/>
</dbReference>
<evidence type="ECO:0000313" key="3">
    <source>
        <dbReference type="Proteomes" id="UP001160301"/>
    </source>
</evidence>
<protein>
    <submittedName>
        <fullName evidence="2">Uncharacterized protein</fullName>
    </submittedName>
</protein>
<dbReference type="EMBL" id="JARZHI010000020">
    <property type="protein sequence ID" value="MDI1432362.1"/>
    <property type="molecule type" value="Genomic_DNA"/>
</dbReference>
<gene>
    <name evidence="2" type="ORF">QHF89_22890</name>
</gene>
<sequence length="303" mass="31060">MNQTNRFGLLAALLLAALAPACKSTVDSGGGGTGGAGQGGAGATSQGGGGAGGCEDPAQCPQSCPEDGYPLPSGPCLIENERCGFDECGYGTGKVCWGGEWKILVNDPDMCGCGDTSCIDPVECPDLPPVAGGMCGGKYFECTYHDTVCIGRTTKVRCADGEWLVTESNSQCKRECPDTLPVDGTPCDECCTSTQCVYLDASGCPAHITCQNGVWVSSVESCTPTSACATLDASQCSSAQGCRWLAVVDCVYEEGGFPQGCYPVDDCASNADCNGGTCQYTDVNPCPDDSCSTCWAKAVICVP</sequence>
<feature type="signal peptide" evidence="1">
    <location>
        <begin position="1"/>
        <end position="23"/>
    </location>
</feature>
<dbReference type="Proteomes" id="UP001160301">
    <property type="component" value="Unassembled WGS sequence"/>
</dbReference>